<dbReference type="InterPro" id="IPR006531">
    <property type="entry name" value="Gp5/Vgr_OB"/>
</dbReference>
<name>A0A433ZZQ2_9FLAO</name>
<dbReference type="Proteomes" id="UP000288102">
    <property type="component" value="Unassembled WGS sequence"/>
</dbReference>
<evidence type="ECO:0000259" key="1">
    <source>
        <dbReference type="Pfam" id="PF04717"/>
    </source>
</evidence>
<feature type="non-terminal residue" evidence="2">
    <location>
        <position position="113"/>
    </location>
</feature>
<dbReference type="SUPFAM" id="SSF69255">
    <property type="entry name" value="gp5 N-terminal domain-like"/>
    <property type="match status" value="1"/>
</dbReference>
<dbReference type="InterPro" id="IPR037026">
    <property type="entry name" value="Vgr_OB-fold_dom_sf"/>
</dbReference>
<dbReference type="OrthoDB" id="727155at2"/>
<reference evidence="3" key="1">
    <citation type="journal article" date="2019" name="Syst. Appl. Microbiol.">
        <title>Flavobacterium circumlabens sp. nov. and Flavobacterium cupreum sp. nov., two psychrotrophic species isolated from Antarctic environmental samples.</title>
        <authorList>
            <person name="Kralova S."/>
            <person name="Busse H.-J."/>
            <person name="Svec P."/>
            <person name="Maslanova I."/>
            <person name="Stankova E."/>
            <person name="Bartak M."/>
            <person name="Sedlacek I."/>
        </authorList>
    </citation>
    <scope>NUCLEOTIDE SEQUENCE [LARGE SCALE GENOMIC DNA]</scope>
    <source>
        <strain evidence="3">CCM 8825</strain>
    </source>
</reference>
<dbReference type="AlphaFoldDB" id="A0A433ZZQ2"/>
<accession>A0A433ZZQ2</accession>
<keyword evidence="3" id="KW-1185">Reference proteome</keyword>
<feature type="non-terminal residue" evidence="2">
    <location>
        <position position="1"/>
    </location>
</feature>
<dbReference type="EMBL" id="QWDM01000139">
    <property type="protein sequence ID" value="RUT67609.1"/>
    <property type="molecule type" value="Genomic_DNA"/>
</dbReference>
<gene>
    <name evidence="2" type="primary">vgrG</name>
    <name evidence="2" type="ORF">D0817_25550</name>
</gene>
<sequence>VFTCIRQSIRWRPGRGFNSVPCLVSGMQTATVVGPPDSEIHTDNYGRVKVQFHWDRLGKFDDASSPFLRVMSSWAGSNFGHISLPRVGQEVAIVFLNGNVDHPIIIGSVYNHH</sequence>
<feature type="domain" description="Gp5/Type VI secretion system Vgr protein OB-fold" evidence="1">
    <location>
        <begin position="41"/>
        <end position="110"/>
    </location>
</feature>
<dbReference type="InterPro" id="IPR006533">
    <property type="entry name" value="T6SS_Vgr_RhsGE"/>
</dbReference>
<evidence type="ECO:0000313" key="3">
    <source>
        <dbReference type="Proteomes" id="UP000288102"/>
    </source>
</evidence>
<dbReference type="NCBIfam" id="TIGR01646">
    <property type="entry name" value="vgr_GE"/>
    <property type="match status" value="1"/>
</dbReference>
<proteinExistence type="predicted"/>
<dbReference type="Gene3D" id="2.40.50.230">
    <property type="entry name" value="Gp5 N-terminal domain"/>
    <property type="match status" value="1"/>
</dbReference>
<comment type="caution">
    <text evidence="2">The sequence shown here is derived from an EMBL/GenBank/DDBJ whole genome shotgun (WGS) entry which is preliminary data.</text>
</comment>
<protein>
    <submittedName>
        <fullName evidence="2">Type VI secretion system tip protein VgrG</fullName>
    </submittedName>
</protein>
<organism evidence="2 3">
    <name type="scientific">Flavobacterium cupreum</name>
    <dbReference type="NCBI Taxonomy" id="2133766"/>
    <lineage>
        <taxon>Bacteria</taxon>
        <taxon>Pseudomonadati</taxon>
        <taxon>Bacteroidota</taxon>
        <taxon>Flavobacteriia</taxon>
        <taxon>Flavobacteriales</taxon>
        <taxon>Flavobacteriaceae</taxon>
        <taxon>Flavobacterium</taxon>
    </lineage>
</organism>
<evidence type="ECO:0000313" key="2">
    <source>
        <dbReference type="EMBL" id="RUT67609.1"/>
    </source>
</evidence>
<dbReference type="Pfam" id="PF04717">
    <property type="entry name" value="Phage_base_V"/>
    <property type="match status" value="1"/>
</dbReference>